<comment type="caution">
    <text evidence="1">The sequence shown here is derived from an EMBL/GenBank/DDBJ whole genome shotgun (WGS) entry which is preliminary data.</text>
</comment>
<dbReference type="GeneID" id="80892201"/>
<dbReference type="AlphaFoldDB" id="A0A9W8QKZ6"/>
<reference evidence="1" key="1">
    <citation type="journal article" date="2023" name="Access Microbiol">
        <title>De-novo genome assembly for Akanthomyces muscarius, a biocontrol agent of insect agricultural pests.</title>
        <authorList>
            <person name="Erdos Z."/>
            <person name="Studholme D.J."/>
            <person name="Raymond B."/>
            <person name="Sharma M."/>
        </authorList>
    </citation>
    <scope>NUCLEOTIDE SEQUENCE</scope>
    <source>
        <strain evidence="1">Ve6</strain>
    </source>
</reference>
<gene>
    <name evidence="1" type="ORF">LMH87_005042</name>
</gene>
<name>A0A9W8QKZ6_AKAMU</name>
<sequence>MARALVAPFISPVPLLHSLNKEAISFLKRPHKMVKLTTICFAAVVALTGFAEAKTCTKGVKYCGINLRRRDYLPDELVRALRAGRVAPDPGLIDDSLFRCFGGMNSKIVFAELCRGGCVDGDTDGTDHCR</sequence>
<dbReference type="EMBL" id="JAJHUN010000001">
    <property type="protein sequence ID" value="KAJ4163303.1"/>
    <property type="molecule type" value="Genomic_DNA"/>
</dbReference>
<dbReference type="KEGG" id="amus:LMH87_005042"/>
<proteinExistence type="predicted"/>
<dbReference type="RefSeq" id="XP_056058218.1">
    <property type="nucleotide sequence ID" value="XM_056202687.1"/>
</dbReference>
<evidence type="ECO:0000313" key="1">
    <source>
        <dbReference type="EMBL" id="KAJ4163303.1"/>
    </source>
</evidence>
<evidence type="ECO:0000313" key="2">
    <source>
        <dbReference type="Proteomes" id="UP001144673"/>
    </source>
</evidence>
<accession>A0A9W8QKZ6</accession>
<protein>
    <submittedName>
        <fullName evidence="1">Uncharacterized protein</fullName>
    </submittedName>
</protein>
<organism evidence="1 2">
    <name type="scientific">Akanthomyces muscarius</name>
    <name type="common">Entomopathogenic fungus</name>
    <name type="synonym">Lecanicillium muscarium</name>
    <dbReference type="NCBI Taxonomy" id="2231603"/>
    <lineage>
        <taxon>Eukaryota</taxon>
        <taxon>Fungi</taxon>
        <taxon>Dikarya</taxon>
        <taxon>Ascomycota</taxon>
        <taxon>Pezizomycotina</taxon>
        <taxon>Sordariomycetes</taxon>
        <taxon>Hypocreomycetidae</taxon>
        <taxon>Hypocreales</taxon>
        <taxon>Cordycipitaceae</taxon>
        <taxon>Akanthomyces</taxon>
    </lineage>
</organism>
<keyword evidence="2" id="KW-1185">Reference proteome</keyword>
<dbReference type="Proteomes" id="UP001144673">
    <property type="component" value="Chromosome 1"/>
</dbReference>